<dbReference type="CDD" id="cd03801">
    <property type="entry name" value="GT4_PimA-like"/>
    <property type="match status" value="1"/>
</dbReference>
<evidence type="ECO:0000259" key="1">
    <source>
        <dbReference type="Pfam" id="PF00534"/>
    </source>
</evidence>
<dbReference type="InterPro" id="IPR050194">
    <property type="entry name" value="Glycosyltransferase_grp1"/>
</dbReference>
<evidence type="ECO:0000259" key="2">
    <source>
        <dbReference type="Pfam" id="PF13439"/>
    </source>
</evidence>
<protein>
    <submittedName>
        <fullName evidence="3">Unannotated protein</fullName>
    </submittedName>
</protein>
<dbReference type="AlphaFoldDB" id="A0A6J7RT06"/>
<dbReference type="PANTHER" id="PTHR45947:SF3">
    <property type="entry name" value="SULFOQUINOVOSYL TRANSFERASE SQD2"/>
    <property type="match status" value="1"/>
</dbReference>
<proteinExistence type="predicted"/>
<dbReference type="Gene3D" id="3.40.50.2000">
    <property type="entry name" value="Glycogen Phosphorylase B"/>
    <property type="match status" value="2"/>
</dbReference>
<gene>
    <name evidence="3" type="ORF">UFOPK4165_00718</name>
</gene>
<name>A0A6J7RT06_9ZZZZ</name>
<dbReference type="EMBL" id="CAFBPV010000061">
    <property type="protein sequence ID" value="CAB5031530.1"/>
    <property type="molecule type" value="Genomic_DNA"/>
</dbReference>
<dbReference type="GO" id="GO:0016758">
    <property type="term" value="F:hexosyltransferase activity"/>
    <property type="evidence" value="ECO:0007669"/>
    <property type="project" value="TreeGrafter"/>
</dbReference>
<dbReference type="InterPro" id="IPR028098">
    <property type="entry name" value="Glyco_trans_4-like_N"/>
</dbReference>
<evidence type="ECO:0000313" key="3">
    <source>
        <dbReference type="EMBL" id="CAB5031530.1"/>
    </source>
</evidence>
<dbReference type="PANTHER" id="PTHR45947">
    <property type="entry name" value="SULFOQUINOVOSYL TRANSFERASE SQD2"/>
    <property type="match status" value="1"/>
</dbReference>
<feature type="domain" description="Glycosyl transferase family 1" evidence="1">
    <location>
        <begin position="216"/>
        <end position="385"/>
    </location>
</feature>
<dbReference type="Pfam" id="PF00534">
    <property type="entry name" value="Glycos_transf_1"/>
    <property type="match status" value="1"/>
</dbReference>
<reference evidence="3" key="1">
    <citation type="submission" date="2020-05" db="EMBL/GenBank/DDBJ databases">
        <authorList>
            <person name="Chiriac C."/>
            <person name="Salcher M."/>
            <person name="Ghai R."/>
            <person name="Kavagutti S V."/>
        </authorList>
    </citation>
    <scope>NUCLEOTIDE SEQUENCE</scope>
</reference>
<dbReference type="Pfam" id="PF13439">
    <property type="entry name" value="Glyco_transf_4"/>
    <property type="match status" value="1"/>
</dbReference>
<feature type="domain" description="Glycosyltransferase subfamily 4-like N-terminal" evidence="2">
    <location>
        <begin position="42"/>
        <end position="202"/>
    </location>
</feature>
<sequence length="406" mass="45284">MHHVRARALRSQLWTWGVRNLEVADVYKKILLITNDFGPRTGGIETFVIGLLERISGHKIIVLTSQQGDTSEYDRHWLEKYGVQVIRDRSKILLPSWRVTRSAKKIAQHHNVDVVVFGAAAPLALMAPALRNSGVQKIIALTHGHEVWWAKIFPFNIAMKRIGNGVDHLTYLGEFTRKAISQSLSHNSAHSMVKIAPGIDTSHFTPRKDSMQKRIELGLENKKIIICVGRLVHRKGQDRLIEALPQILKEIPNAHLLIVGDGPYKAYLEKLVDKLDLKEDVTFVGRVLYEKLPNFLSAADVFAMPSRSRFFGLEVEGLGIVYLEASACGLPVIAGNSGGAPDAVREGITGLCVDGTDVKQIAEAVIHICSDSLRASEMGSAGRNWIVEQWRWEIWSKEFNALLVSQ</sequence>
<accession>A0A6J7RT06</accession>
<dbReference type="FunFam" id="3.40.50.2000:FF:000069">
    <property type="entry name" value="Alpha-(1-6)-phosphatidylinositol monomannoside mannosyltransferase"/>
    <property type="match status" value="1"/>
</dbReference>
<organism evidence="3">
    <name type="scientific">freshwater metagenome</name>
    <dbReference type="NCBI Taxonomy" id="449393"/>
    <lineage>
        <taxon>unclassified sequences</taxon>
        <taxon>metagenomes</taxon>
        <taxon>ecological metagenomes</taxon>
    </lineage>
</organism>
<dbReference type="SUPFAM" id="SSF53756">
    <property type="entry name" value="UDP-Glycosyltransferase/glycogen phosphorylase"/>
    <property type="match status" value="1"/>
</dbReference>
<dbReference type="InterPro" id="IPR001296">
    <property type="entry name" value="Glyco_trans_1"/>
</dbReference>